<feature type="compositionally biased region" description="Polar residues" evidence="1">
    <location>
        <begin position="139"/>
        <end position="149"/>
    </location>
</feature>
<dbReference type="Proteomes" id="UP001307705">
    <property type="component" value="Unassembled WGS sequence"/>
</dbReference>
<evidence type="ECO:0000313" key="2">
    <source>
        <dbReference type="EMBL" id="GMQ31958.1"/>
    </source>
</evidence>
<organism evidence="2 3">
    <name type="scientific">Algoriphagus taiwanensis</name>
    <dbReference type="NCBI Taxonomy" id="1445656"/>
    <lineage>
        <taxon>Bacteria</taxon>
        <taxon>Pseudomonadati</taxon>
        <taxon>Bacteroidota</taxon>
        <taxon>Cytophagia</taxon>
        <taxon>Cytophagales</taxon>
        <taxon>Cyclobacteriaceae</taxon>
        <taxon>Algoriphagus</taxon>
    </lineage>
</organism>
<keyword evidence="3" id="KW-1185">Reference proteome</keyword>
<evidence type="ECO:0000256" key="1">
    <source>
        <dbReference type="SAM" id="MobiDB-lite"/>
    </source>
</evidence>
<dbReference type="EMBL" id="BTPE01000001">
    <property type="protein sequence ID" value="GMQ31958.1"/>
    <property type="molecule type" value="Genomic_DNA"/>
</dbReference>
<accession>A0ABQ6PXM3</accession>
<gene>
    <name evidence="2" type="ORF">Ataiwa_02300</name>
</gene>
<evidence type="ECO:0000313" key="3">
    <source>
        <dbReference type="Proteomes" id="UP001307705"/>
    </source>
</evidence>
<feature type="region of interest" description="Disordered" evidence="1">
    <location>
        <begin position="139"/>
        <end position="169"/>
    </location>
</feature>
<protein>
    <submittedName>
        <fullName evidence="2">Uncharacterized protein</fullName>
    </submittedName>
</protein>
<reference evidence="2 3" key="1">
    <citation type="submission" date="2023-08" db="EMBL/GenBank/DDBJ databases">
        <title>Draft genome sequence of Algoriphagus taiwanensis.</title>
        <authorList>
            <person name="Takatani N."/>
            <person name="Hosokawa M."/>
            <person name="Sawabe T."/>
        </authorList>
    </citation>
    <scope>NUCLEOTIDE SEQUENCE [LARGE SCALE GENOMIC DNA]</scope>
    <source>
        <strain evidence="2 3">JCM 19755</strain>
    </source>
</reference>
<name>A0ABQ6PXM3_9BACT</name>
<proteinExistence type="predicted"/>
<sequence>MEKFEEEIIRYTELNPAEVQKLWFEKLKLNLSHVINNLKEGPGVRHGWYIPDDPMKIFQIYFSHLKNQVKKEFCLDPNLLDSELDDLSLNDRRIGQILYPIIYKGDKIPEFLRLPDPSVPEDFILTFVAKQNSILGFETSDNQKMNNPSDQKKKISTAMDSSTNRKTAPDPQISLKELFIKKYEDQKEYDKLKNFLYKKGLISEDYTTWTGIDMHGKIHLVSMVKYIGLKFLQKSLHEKQVIQICIQDFNVEVSLGSVKKGKSEDGEYLFVKDYPF</sequence>
<comment type="caution">
    <text evidence="2">The sequence shown here is derived from an EMBL/GenBank/DDBJ whole genome shotgun (WGS) entry which is preliminary data.</text>
</comment>
<dbReference type="RefSeq" id="WP_338226805.1">
    <property type="nucleotide sequence ID" value="NZ_BTPE01000001.1"/>
</dbReference>